<keyword evidence="3" id="KW-1185">Reference proteome</keyword>
<dbReference type="GO" id="GO:0008237">
    <property type="term" value="F:metallopeptidase activity"/>
    <property type="evidence" value="ECO:0007669"/>
    <property type="project" value="InterPro"/>
</dbReference>
<dbReference type="RefSeq" id="WP_150863445.1">
    <property type="nucleotide sequence ID" value="NZ_VYXP01000003.1"/>
</dbReference>
<dbReference type="InterPro" id="IPR024079">
    <property type="entry name" value="MetalloPept_cat_dom_sf"/>
</dbReference>
<gene>
    <name evidence="2" type="ORF">F3N42_05785</name>
</gene>
<evidence type="ECO:0000256" key="1">
    <source>
        <dbReference type="SAM" id="SignalP"/>
    </source>
</evidence>
<accession>A0A5N0TCB0</accession>
<comment type="caution">
    <text evidence="2">The sequence shown here is derived from an EMBL/GenBank/DDBJ whole genome shotgun (WGS) entry which is preliminary data.</text>
</comment>
<proteinExistence type="predicted"/>
<feature type="signal peptide" evidence="1">
    <location>
        <begin position="1"/>
        <end position="27"/>
    </location>
</feature>
<sequence length="863" mass="89413">MKNTMIRSGLAAATLAASFGFTSAVQAAGPIANCEPGVPYTWAAGGANIPFNPDQGNLGPVLNADAIALVQQAFDVWGAVPSSTVSYTNAGALPVDVDISNFIDYYDALAPDGLSAIVFDDNGEIFDLLYGPGSGILGFAGPEWGDIPSCTITEGLSFLNGPSFTDAVAALDVMVHEFGHYTNLAHASVNGQIFAFGEFPGPDGHLPGTYPGSIDIDDLETLYPFYFGPGSGTAALAADDIASVTALYPDPGYDAATESLSGTVYQADGVTPAWGVNVIARNEADPYGDAVSALSGDYYETPDGSFTLHGLTPGASYRVYIDEILDGGFSTPPASPFPGPEEYHNGGAESNNISSPDDPLNFTLVAAGDTGVDIIVNAPAPGDPLAVGDDGFVQMALPFSYGLCGQEFTSVFINANGNLTFGAASGDFSESTAEFLSGPPRIAGVWDDLNPTGGGVVTFYQGSNWFRAVWEDVPEYPSAGANSFSITLKRSSDHIDIAYGDVSAADGLAGVSCGSAITSGSEAGEDIGAVGGRINLHNSPARFEQFTVDSPVDLAGSTLRFNGTTDYNDTWAGKNDSTRKARRVALPFSSADVGRYTEIEPALDEDWFRFTTTGAPVLTAEIVSSALDTIMVLVDADLNLVAIDDDGGAGLLSRIAAADLPAGTYYLGVATFDGETTGRYVLEIAESNAIPLSLGDDDAVELPLGFSFPFNGSSYSSVWVNSNGNLTFGSADTWFLESVADLLNLQPRISPLWDDLSPNVGGSVSAEVGTDEITVIFDDVPEFASTSSNTFMVTLRADGSYTIEYGLVEALDGLAGVSEGGGAADPGETDLSAGSAYPAAGTTYENFTGADNDLSGLTLEFTP</sequence>
<dbReference type="AlphaFoldDB" id="A0A5N0TCB0"/>
<feature type="chain" id="PRO_5024315442" description="Carboxypeptidase regulatory-like domain-containing protein" evidence="1">
    <location>
        <begin position="28"/>
        <end position="863"/>
    </location>
</feature>
<dbReference type="Gene3D" id="2.60.120.380">
    <property type="match status" value="1"/>
</dbReference>
<name>A0A5N0TCB0_9GAMM</name>
<evidence type="ECO:0008006" key="4">
    <source>
        <dbReference type="Google" id="ProtNLM"/>
    </source>
</evidence>
<reference evidence="2 3" key="1">
    <citation type="submission" date="2019-09" db="EMBL/GenBank/DDBJ databases">
        <title>Wenzhouxiangella sp. Genome sequencing and assembly.</title>
        <authorList>
            <person name="Zhang R."/>
        </authorList>
    </citation>
    <scope>NUCLEOTIDE SEQUENCE [LARGE SCALE GENOMIC DNA]</scope>
    <source>
        <strain evidence="2 3">W260</strain>
    </source>
</reference>
<evidence type="ECO:0000313" key="3">
    <source>
        <dbReference type="Proteomes" id="UP000325372"/>
    </source>
</evidence>
<dbReference type="SUPFAM" id="SSF55486">
    <property type="entry name" value="Metalloproteases ('zincins'), catalytic domain"/>
    <property type="match status" value="1"/>
</dbReference>
<dbReference type="Gene3D" id="3.40.390.10">
    <property type="entry name" value="Collagenase (Catalytic Domain)"/>
    <property type="match status" value="1"/>
</dbReference>
<organism evidence="2 3">
    <name type="scientific">Marinihelvus fidelis</name>
    <dbReference type="NCBI Taxonomy" id="2613842"/>
    <lineage>
        <taxon>Bacteria</taxon>
        <taxon>Pseudomonadati</taxon>
        <taxon>Pseudomonadota</taxon>
        <taxon>Gammaproteobacteria</taxon>
        <taxon>Chromatiales</taxon>
        <taxon>Wenzhouxiangellaceae</taxon>
        <taxon>Marinihelvus</taxon>
    </lineage>
</organism>
<protein>
    <recommendedName>
        <fullName evidence="4">Carboxypeptidase regulatory-like domain-containing protein</fullName>
    </recommendedName>
</protein>
<evidence type="ECO:0000313" key="2">
    <source>
        <dbReference type="EMBL" id="KAA9132723.1"/>
    </source>
</evidence>
<keyword evidence="1" id="KW-0732">Signal</keyword>
<dbReference type="EMBL" id="VYXP01000003">
    <property type="protein sequence ID" value="KAA9132723.1"/>
    <property type="molecule type" value="Genomic_DNA"/>
</dbReference>
<dbReference type="Proteomes" id="UP000325372">
    <property type="component" value="Unassembled WGS sequence"/>
</dbReference>